<reference evidence="5" key="1">
    <citation type="submission" date="2017-10" db="EMBL/GenBank/DDBJ databases">
        <title>Phenotypic and genomic properties of facultatively anaerobic sulfur-reducing natronoarchaea from hypersaline soda lakes.</title>
        <authorList>
            <person name="Sorokin D.Y."/>
            <person name="Kublanov I.V."/>
            <person name="Roman P."/>
            <person name="Sinninghe Damste J.S."/>
            <person name="Golyshin P.N."/>
            <person name="Rojo D."/>
            <person name="Ciordia S."/>
            <person name="Mena Md.C."/>
            <person name="Ferrer M."/>
            <person name="Messina E."/>
            <person name="Smedile F."/>
            <person name="La Spada G."/>
            <person name="La Cono V."/>
            <person name="Yakimov M.M."/>
        </authorList>
    </citation>
    <scope>NUCLEOTIDE SEQUENCE [LARGE SCALE GENOMIC DNA]</scope>
    <source>
        <strain evidence="5">AArc1</strain>
    </source>
</reference>
<proteinExistence type="predicted"/>
<keyword evidence="1" id="KW-0472">Membrane</keyword>
<evidence type="ECO:0000313" key="4">
    <source>
        <dbReference type="Proteomes" id="UP000258613"/>
    </source>
</evidence>
<keyword evidence="1" id="KW-1133">Transmembrane helix</keyword>
<protein>
    <submittedName>
        <fullName evidence="2">Fe2+ transport system protein B</fullName>
    </submittedName>
    <submittedName>
        <fullName evidence="3">Ferrous iron transporter protein B-like protein</fullName>
    </submittedName>
</protein>
<dbReference type="AlphaFoldDB" id="A0A346PJH1"/>
<sequence length="59" mass="6308">MLVAVSLAGVLLPCLVTALTVAREVSTRWALKMMARQAIAAIGFSVVIAWLGWGLLRLV</sequence>
<dbReference type="EMBL" id="CP027033">
    <property type="protein sequence ID" value="AXR83409.1"/>
    <property type="molecule type" value="Genomic_DNA"/>
</dbReference>
<feature type="transmembrane region" description="Helical" evidence="1">
    <location>
        <begin position="34"/>
        <end position="56"/>
    </location>
</feature>
<evidence type="ECO:0000313" key="2">
    <source>
        <dbReference type="EMBL" id="AXR79666.1"/>
    </source>
</evidence>
<name>A0A346PJH1_9EURY</name>
<reference evidence="4" key="2">
    <citation type="submission" date="2018-02" db="EMBL/GenBank/DDBJ databases">
        <title>Phenotypic and genomic properties of facultatively anaerobic sulfur-reducing natronoarchaea from hypersaline soda lakes.</title>
        <authorList>
            <person name="Sorokin D.Y."/>
            <person name="Kublanov I.V."/>
            <person name="Roman P."/>
            <person name="Sinninghe Damste J.S."/>
            <person name="Golyshin P.N."/>
            <person name="Rojo D."/>
            <person name="Ciordia S."/>
            <person name="Mena M.D.C."/>
            <person name="Ferrer M."/>
            <person name="Messina E."/>
            <person name="Smedile F."/>
            <person name="La Spada G."/>
            <person name="La Cono V."/>
            <person name="Yakimov M.M."/>
        </authorList>
    </citation>
    <scope>NUCLEOTIDE SEQUENCE [LARGE SCALE GENOMIC DNA]</scope>
    <source>
        <strain evidence="4">AArc-Mg</strain>
    </source>
</reference>
<dbReference type="Proteomes" id="UP000258613">
    <property type="component" value="Chromosome"/>
</dbReference>
<dbReference type="KEGG" id="nag:AArcMg_3430"/>
<evidence type="ECO:0000313" key="5">
    <source>
        <dbReference type="Proteomes" id="UP000258707"/>
    </source>
</evidence>
<dbReference type="Proteomes" id="UP000258707">
    <property type="component" value="Chromosome"/>
</dbReference>
<keyword evidence="4" id="KW-1185">Reference proteome</keyword>
<accession>A0A346PJH1</accession>
<dbReference type="KEGG" id="nan:AArc1_3368"/>
<evidence type="ECO:0000313" key="3">
    <source>
        <dbReference type="EMBL" id="AXR83409.1"/>
    </source>
</evidence>
<gene>
    <name evidence="2" type="ORF">AArc1_3368</name>
    <name evidence="3" type="ORF">AArcMg_3430</name>
</gene>
<organism evidence="2 5">
    <name type="scientific">Natrarchaeobaculum sulfurireducens</name>
    <dbReference type="NCBI Taxonomy" id="2044521"/>
    <lineage>
        <taxon>Archaea</taxon>
        <taxon>Methanobacteriati</taxon>
        <taxon>Methanobacteriota</taxon>
        <taxon>Stenosarchaea group</taxon>
        <taxon>Halobacteria</taxon>
        <taxon>Halobacteriales</taxon>
        <taxon>Natrialbaceae</taxon>
        <taxon>Natrarchaeobaculum</taxon>
    </lineage>
</organism>
<dbReference type="EMBL" id="CP024047">
    <property type="protein sequence ID" value="AXR79666.1"/>
    <property type="molecule type" value="Genomic_DNA"/>
</dbReference>
<keyword evidence="1" id="KW-0812">Transmembrane</keyword>
<evidence type="ECO:0000256" key="1">
    <source>
        <dbReference type="SAM" id="Phobius"/>
    </source>
</evidence>
<reference evidence="2" key="3">
    <citation type="journal article" date="2019" name="Int. J. Syst. Evol. Microbiol.">
        <title>Natronolimnobius sulfurireducens sp. nov. and Halalkaliarchaeum desulfuricum gen. nov., sp. nov., the first sulfur-respiring alkaliphilic haloarchaea from hypersaline alkaline lakes.</title>
        <authorList>
            <person name="Sorokin D.Y."/>
            <person name="Yakimov M."/>
            <person name="Messina E."/>
            <person name="Merkel A.Y."/>
            <person name="Bale N.J."/>
            <person name="Sinninghe Damste J.S."/>
        </authorList>
    </citation>
    <scope>NUCLEOTIDE SEQUENCE</scope>
    <source>
        <strain evidence="3">AArc-Mg</strain>
        <strain evidence="2">AArc1</strain>
    </source>
</reference>
<accession>A0A346PV64</accession>